<dbReference type="Proteomes" id="UP001055940">
    <property type="component" value="Chromosome"/>
</dbReference>
<keyword evidence="2" id="KW-0812">Transmembrane</keyword>
<proteinExistence type="predicted"/>
<sequence>MARGTGGATGRSRSRAVVLGVAASMAIVLGTSLWAYAGTRGGTDPADYVTNASEEGPVSPTTQAQDESDAEDAVGSDPALRGTGVEIPEGWAEADESTVRHDGEEVTVRRYQAGGERVLGESHLSVVLGGDGRLVGLTRLEAGAAGDPADLPSHEQAREAAYNWLARQDSEYLEGLTEQWVDRHDEVVVDADGQETVIPGVKVKTRHEDGRYAWVIVGAGTRIVTFERDITWDSAAQRRSTQMWLHDAWVAAVEGTGEQPPAPAAVADAG</sequence>
<reference evidence="3" key="1">
    <citation type="submission" date="2022-06" db="EMBL/GenBank/DDBJ databases">
        <authorList>
            <person name="Ping M."/>
        </authorList>
    </citation>
    <scope>NUCLEOTIDE SEQUENCE</scope>
    <source>
        <strain evidence="3">JCM11759T</strain>
    </source>
</reference>
<feature type="region of interest" description="Disordered" evidence="1">
    <location>
        <begin position="46"/>
        <end position="102"/>
    </location>
</feature>
<protein>
    <submittedName>
        <fullName evidence="3">Uncharacterized protein</fullName>
    </submittedName>
</protein>
<dbReference type="EMBL" id="CP099837">
    <property type="protein sequence ID" value="USY21632.1"/>
    <property type="molecule type" value="Genomic_DNA"/>
</dbReference>
<organism evidence="3 4">
    <name type="scientific">Nocardiopsis exhalans</name>
    <dbReference type="NCBI Taxonomy" id="163604"/>
    <lineage>
        <taxon>Bacteria</taxon>
        <taxon>Bacillati</taxon>
        <taxon>Actinomycetota</taxon>
        <taxon>Actinomycetes</taxon>
        <taxon>Streptosporangiales</taxon>
        <taxon>Nocardiopsidaceae</taxon>
        <taxon>Nocardiopsis</taxon>
    </lineage>
</organism>
<evidence type="ECO:0000313" key="3">
    <source>
        <dbReference type="EMBL" id="USY21632.1"/>
    </source>
</evidence>
<gene>
    <name evidence="3" type="ORF">NE857_08530</name>
</gene>
<keyword evidence="2" id="KW-0472">Membrane</keyword>
<feature type="transmembrane region" description="Helical" evidence="2">
    <location>
        <begin position="16"/>
        <end position="37"/>
    </location>
</feature>
<evidence type="ECO:0000313" key="4">
    <source>
        <dbReference type="Proteomes" id="UP001055940"/>
    </source>
</evidence>
<name>A0ABY5DBB5_9ACTN</name>
<accession>A0ABY5DBB5</accession>
<evidence type="ECO:0000256" key="2">
    <source>
        <dbReference type="SAM" id="Phobius"/>
    </source>
</evidence>
<dbReference type="RefSeq" id="WP_254420484.1">
    <property type="nucleotide sequence ID" value="NZ_BAAAJB010000073.1"/>
</dbReference>
<keyword evidence="4" id="KW-1185">Reference proteome</keyword>
<evidence type="ECO:0000256" key="1">
    <source>
        <dbReference type="SAM" id="MobiDB-lite"/>
    </source>
</evidence>
<keyword evidence="2" id="KW-1133">Transmembrane helix</keyword>